<dbReference type="InterPro" id="IPR029057">
    <property type="entry name" value="PRTase-like"/>
</dbReference>
<keyword evidence="1" id="KW-0328">Glycosyltransferase</keyword>
<keyword evidence="1" id="KW-0808">Transferase</keyword>
<dbReference type="EMBL" id="FCON02000003">
    <property type="protein sequence ID" value="SAL17610.1"/>
    <property type="molecule type" value="Genomic_DNA"/>
</dbReference>
<dbReference type="GO" id="GO:0016757">
    <property type="term" value="F:glycosyltransferase activity"/>
    <property type="evidence" value="ECO:0007669"/>
    <property type="project" value="UniProtKB-KW"/>
</dbReference>
<accession>A0A158FEY0</accession>
<name>A0A158FEY0_9BURK</name>
<organism evidence="1 2">
    <name type="scientific">Caballeronia choica</name>
    <dbReference type="NCBI Taxonomy" id="326476"/>
    <lineage>
        <taxon>Bacteria</taxon>
        <taxon>Pseudomonadati</taxon>
        <taxon>Pseudomonadota</taxon>
        <taxon>Betaproteobacteria</taxon>
        <taxon>Burkholderiales</taxon>
        <taxon>Burkholderiaceae</taxon>
        <taxon>Caballeronia</taxon>
    </lineage>
</organism>
<dbReference type="AlphaFoldDB" id="A0A158FEY0"/>
<dbReference type="Proteomes" id="UP000054770">
    <property type="component" value="Unassembled WGS sequence"/>
</dbReference>
<reference evidence="1" key="1">
    <citation type="submission" date="2016-01" db="EMBL/GenBank/DDBJ databases">
        <authorList>
            <person name="Peeters C."/>
        </authorList>
    </citation>
    <scope>NUCLEOTIDE SEQUENCE [LARGE SCALE GENOMIC DNA]</scope>
    <source>
        <strain evidence="1">LMG 22940</strain>
    </source>
</reference>
<proteinExistence type="predicted"/>
<sequence length="48" mass="5322">MNAEMMGIVPLFRDRAEAGRLLARQLRDYAGDRHVIVLALPRGGAGWT</sequence>
<keyword evidence="2" id="KW-1185">Reference proteome</keyword>
<comment type="caution">
    <text evidence="1">The sequence shown here is derived from an EMBL/GenBank/DDBJ whole genome shotgun (WGS) entry which is preliminary data.</text>
</comment>
<evidence type="ECO:0000313" key="1">
    <source>
        <dbReference type="EMBL" id="SAL17610.1"/>
    </source>
</evidence>
<evidence type="ECO:0000313" key="2">
    <source>
        <dbReference type="Proteomes" id="UP000054770"/>
    </source>
</evidence>
<protein>
    <submittedName>
        <fullName evidence="1">Phosphoribosyltransferase</fullName>
    </submittedName>
</protein>
<gene>
    <name evidence="1" type="ORF">AWB68_00511</name>
</gene>
<dbReference type="Gene3D" id="3.40.50.2020">
    <property type="match status" value="1"/>
</dbReference>